<feature type="compositionally biased region" description="Basic and acidic residues" evidence="1">
    <location>
        <begin position="136"/>
        <end position="148"/>
    </location>
</feature>
<gene>
    <name evidence="2" type="ORF">SteCoe_9910</name>
</gene>
<feature type="region of interest" description="Disordered" evidence="1">
    <location>
        <begin position="84"/>
        <end position="103"/>
    </location>
</feature>
<name>A0A1R2CGP3_9CILI</name>
<feature type="compositionally biased region" description="Basic and acidic residues" evidence="1">
    <location>
        <begin position="84"/>
        <end position="93"/>
    </location>
</feature>
<evidence type="ECO:0000313" key="2">
    <source>
        <dbReference type="EMBL" id="OMJ88177.1"/>
    </source>
</evidence>
<dbReference type="Proteomes" id="UP000187209">
    <property type="component" value="Unassembled WGS sequence"/>
</dbReference>
<feature type="region of interest" description="Disordered" evidence="1">
    <location>
        <begin position="136"/>
        <end position="169"/>
    </location>
</feature>
<dbReference type="AlphaFoldDB" id="A0A1R2CGP3"/>
<protein>
    <submittedName>
        <fullName evidence="2">Uncharacterized protein</fullName>
    </submittedName>
</protein>
<comment type="caution">
    <text evidence="2">The sequence shown here is derived from an EMBL/GenBank/DDBJ whole genome shotgun (WGS) entry which is preliminary data.</text>
</comment>
<sequence length="315" mass="36446">MEVRPKKNLALALGKFSKLLIQEKIIDEDADKSALAQALGNAASNLSSSIDKSTRSSVDFVKGPLAVMMAKHEKSQNKIEKMRKQKEIEEKSHLKQKPSINGNSKRIVKYKQINIPPLHERTEKILKEKSIKLEVQRNHKRQQEDNEFLKNCTFKPHSQSQSSRSRSPEVLTKELYKWNENRTKELEKKRKEKSLKEDSEIKNKPKIDNLSTRLSKNRCITPVHKRLSSQTPKMVEKQTYSFVPQINEKSRKILIKKENQSRTSSRESSPIVTNNIMQGYFINTSRGGIDKHQKSINTLALTQRTKEFLSRIEIT</sequence>
<keyword evidence="3" id="KW-1185">Reference proteome</keyword>
<dbReference type="EMBL" id="MPUH01000157">
    <property type="protein sequence ID" value="OMJ88177.1"/>
    <property type="molecule type" value="Genomic_DNA"/>
</dbReference>
<organism evidence="2 3">
    <name type="scientific">Stentor coeruleus</name>
    <dbReference type="NCBI Taxonomy" id="5963"/>
    <lineage>
        <taxon>Eukaryota</taxon>
        <taxon>Sar</taxon>
        <taxon>Alveolata</taxon>
        <taxon>Ciliophora</taxon>
        <taxon>Postciliodesmatophora</taxon>
        <taxon>Heterotrichea</taxon>
        <taxon>Heterotrichida</taxon>
        <taxon>Stentoridae</taxon>
        <taxon>Stentor</taxon>
    </lineage>
</organism>
<accession>A0A1R2CGP3</accession>
<reference evidence="2 3" key="1">
    <citation type="submission" date="2016-11" db="EMBL/GenBank/DDBJ databases">
        <title>The macronuclear genome of Stentor coeruleus: a giant cell with tiny introns.</title>
        <authorList>
            <person name="Slabodnick M."/>
            <person name="Ruby J.G."/>
            <person name="Reiff S.B."/>
            <person name="Swart E.C."/>
            <person name="Gosai S."/>
            <person name="Prabakaran S."/>
            <person name="Witkowska E."/>
            <person name="Larue G.E."/>
            <person name="Fisher S."/>
            <person name="Freeman R.M."/>
            <person name="Gunawardena J."/>
            <person name="Chu W."/>
            <person name="Stover N.A."/>
            <person name="Gregory B.D."/>
            <person name="Nowacki M."/>
            <person name="Derisi J."/>
            <person name="Roy S.W."/>
            <person name="Marshall W.F."/>
            <person name="Sood P."/>
        </authorList>
    </citation>
    <scope>NUCLEOTIDE SEQUENCE [LARGE SCALE GENOMIC DNA]</scope>
    <source>
        <strain evidence="2">WM001</strain>
    </source>
</reference>
<evidence type="ECO:0000256" key="1">
    <source>
        <dbReference type="SAM" id="MobiDB-lite"/>
    </source>
</evidence>
<proteinExistence type="predicted"/>
<evidence type="ECO:0000313" key="3">
    <source>
        <dbReference type="Proteomes" id="UP000187209"/>
    </source>
</evidence>